<evidence type="ECO:0000259" key="10">
    <source>
        <dbReference type="SMART" id="SM00841"/>
    </source>
</evidence>
<evidence type="ECO:0000256" key="2">
    <source>
        <dbReference type="ARBA" id="ARBA00004815"/>
    </source>
</evidence>
<dbReference type="SMART" id="SM01185">
    <property type="entry name" value="EFP"/>
    <property type="match status" value="1"/>
</dbReference>
<feature type="domain" description="Elongation factor P C-terminal" evidence="10">
    <location>
        <begin position="132"/>
        <end position="187"/>
    </location>
</feature>
<gene>
    <name evidence="7 12" type="primary">efp</name>
    <name evidence="12" type="ORF">COT64_00520</name>
</gene>
<dbReference type="EMBL" id="PEZI01000011">
    <property type="protein sequence ID" value="PIS14843.1"/>
    <property type="molecule type" value="Genomic_DNA"/>
</dbReference>
<evidence type="ECO:0000259" key="11">
    <source>
        <dbReference type="SMART" id="SM01185"/>
    </source>
</evidence>
<dbReference type="PANTHER" id="PTHR30053:SF12">
    <property type="entry name" value="ELONGATION FACTOR P (EF-P) FAMILY PROTEIN"/>
    <property type="match status" value="1"/>
</dbReference>
<dbReference type="PIRSF" id="PIRSF005901">
    <property type="entry name" value="EF-P"/>
    <property type="match status" value="1"/>
</dbReference>
<comment type="subcellular location">
    <subcellularLocation>
        <location evidence="1 7">Cytoplasm</location>
    </subcellularLocation>
</comment>
<keyword evidence="5 7" id="KW-0251">Elongation factor</keyword>
<evidence type="ECO:0000313" key="13">
    <source>
        <dbReference type="Proteomes" id="UP000230775"/>
    </source>
</evidence>
<comment type="similarity">
    <text evidence="3 7 9">Belongs to the elongation factor P family.</text>
</comment>
<dbReference type="InterPro" id="IPR015365">
    <property type="entry name" value="Elong-fact-P_C"/>
</dbReference>
<evidence type="ECO:0000256" key="9">
    <source>
        <dbReference type="RuleBase" id="RU004389"/>
    </source>
</evidence>
<dbReference type="CDD" id="cd04470">
    <property type="entry name" value="S1_EF-P_repeat_1"/>
    <property type="match status" value="1"/>
</dbReference>
<comment type="pathway">
    <text evidence="2 7">Protein biosynthesis; polypeptide chain elongation.</text>
</comment>
<dbReference type="SMART" id="SM00841">
    <property type="entry name" value="Elong-fact-P_C"/>
    <property type="match status" value="1"/>
</dbReference>
<dbReference type="SUPFAM" id="SSF50104">
    <property type="entry name" value="Translation proteins SH3-like domain"/>
    <property type="match status" value="1"/>
</dbReference>
<evidence type="ECO:0000256" key="5">
    <source>
        <dbReference type="ARBA" id="ARBA00022768"/>
    </source>
</evidence>
<dbReference type="NCBIfam" id="NF001810">
    <property type="entry name" value="PRK00529.1"/>
    <property type="match status" value="1"/>
</dbReference>
<reference evidence="13" key="1">
    <citation type="submission" date="2017-09" db="EMBL/GenBank/DDBJ databases">
        <title>Depth-based differentiation of microbial function through sediment-hosted aquifers and enrichment of novel symbionts in the deep terrestrial subsurface.</title>
        <authorList>
            <person name="Probst A.J."/>
            <person name="Ladd B."/>
            <person name="Jarett J.K."/>
            <person name="Geller-Mcgrath D.E."/>
            <person name="Sieber C.M.K."/>
            <person name="Emerson J.B."/>
            <person name="Anantharaman K."/>
            <person name="Thomas B.C."/>
            <person name="Malmstrom R."/>
            <person name="Stieglmeier M."/>
            <person name="Klingl A."/>
            <person name="Woyke T."/>
            <person name="Ryan C.M."/>
            <person name="Banfield J.F."/>
        </authorList>
    </citation>
    <scope>NUCLEOTIDE SEQUENCE [LARGE SCALE GENOMIC DNA]</scope>
</reference>
<proteinExistence type="inferred from homology"/>
<dbReference type="FunFam" id="2.30.30.30:FF:000003">
    <property type="entry name" value="Elongation factor P"/>
    <property type="match status" value="1"/>
</dbReference>
<dbReference type="SUPFAM" id="SSF50249">
    <property type="entry name" value="Nucleic acid-binding proteins"/>
    <property type="match status" value="2"/>
</dbReference>
<dbReference type="Proteomes" id="UP000230775">
    <property type="component" value="Unassembled WGS sequence"/>
</dbReference>
<evidence type="ECO:0000256" key="4">
    <source>
        <dbReference type="ARBA" id="ARBA00022490"/>
    </source>
</evidence>
<dbReference type="HAMAP" id="MF_00141">
    <property type="entry name" value="EF_P"/>
    <property type="match status" value="1"/>
</dbReference>
<dbReference type="GO" id="GO:0005829">
    <property type="term" value="C:cytosol"/>
    <property type="evidence" value="ECO:0007669"/>
    <property type="project" value="UniProtKB-ARBA"/>
</dbReference>
<dbReference type="AlphaFoldDB" id="A0A2H0WQA1"/>
<dbReference type="InterPro" id="IPR013185">
    <property type="entry name" value="Transl_elong_KOW-like"/>
</dbReference>
<dbReference type="UniPathway" id="UPA00345"/>
<comment type="function">
    <text evidence="7">Involved in peptide bond synthesis. Stimulates efficient translation and peptide-bond synthesis on native or reconstituted 70S ribosomes in vitro. Probably functions indirectly by altering the affinity of the ribosome for aminoacyl-tRNA, thus increasing their reactivity as acceptors for peptidyl transferase.</text>
</comment>
<dbReference type="InterPro" id="IPR014722">
    <property type="entry name" value="Rib_uL2_dom2"/>
</dbReference>
<comment type="caution">
    <text evidence="12">The sequence shown here is derived from an EMBL/GenBank/DDBJ whole genome shotgun (WGS) entry which is preliminary data.</text>
</comment>
<dbReference type="Pfam" id="PF08207">
    <property type="entry name" value="EFP_N"/>
    <property type="match status" value="1"/>
</dbReference>
<dbReference type="NCBIfam" id="TIGR00038">
    <property type="entry name" value="efp"/>
    <property type="match status" value="1"/>
</dbReference>
<dbReference type="InterPro" id="IPR012340">
    <property type="entry name" value="NA-bd_OB-fold"/>
</dbReference>
<accession>A0A2H0WQA1</accession>
<evidence type="ECO:0000313" key="12">
    <source>
        <dbReference type="EMBL" id="PIS14843.1"/>
    </source>
</evidence>
<feature type="domain" description="Translation elongation factor P/YeiP central" evidence="11">
    <location>
        <begin position="70"/>
        <end position="124"/>
    </location>
</feature>
<dbReference type="Gene3D" id="2.30.30.30">
    <property type="match status" value="1"/>
</dbReference>
<dbReference type="InterPro" id="IPR013852">
    <property type="entry name" value="Transl_elong_P/YeiP_CS"/>
</dbReference>
<evidence type="ECO:0000256" key="3">
    <source>
        <dbReference type="ARBA" id="ARBA00009479"/>
    </source>
</evidence>
<dbReference type="InterPro" id="IPR001059">
    <property type="entry name" value="Transl_elong_P/YeiP_cen"/>
</dbReference>
<dbReference type="PANTHER" id="PTHR30053">
    <property type="entry name" value="ELONGATION FACTOR P"/>
    <property type="match status" value="1"/>
</dbReference>
<dbReference type="GO" id="GO:0043043">
    <property type="term" value="P:peptide biosynthetic process"/>
    <property type="evidence" value="ECO:0007669"/>
    <property type="project" value="InterPro"/>
</dbReference>
<evidence type="ECO:0000256" key="1">
    <source>
        <dbReference type="ARBA" id="ARBA00004496"/>
    </source>
</evidence>
<dbReference type="Pfam" id="PF09285">
    <property type="entry name" value="Elong-fact-P_C"/>
    <property type="match status" value="1"/>
</dbReference>
<dbReference type="Pfam" id="PF01132">
    <property type="entry name" value="EFP"/>
    <property type="match status" value="1"/>
</dbReference>
<protein>
    <recommendedName>
        <fullName evidence="7 8">Elongation factor P</fullName>
        <shortName evidence="7">EF-P</shortName>
    </recommendedName>
</protein>
<dbReference type="InterPro" id="IPR011768">
    <property type="entry name" value="Transl_elongation_fac_P"/>
</dbReference>
<dbReference type="InterPro" id="IPR008991">
    <property type="entry name" value="Translation_prot_SH3-like_sf"/>
</dbReference>
<keyword evidence="4 7" id="KW-0963">Cytoplasm</keyword>
<organism evidence="12 13">
    <name type="scientific">Candidatus Shapirobacteria bacterium CG09_land_8_20_14_0_10_39_12</name>
    <dbReference type="NCBI Taxonomy" id="1974885"/>
    <lineage>
        <taxon>Bacteria</taxon>
        <taxon>Candidatus Shapironibacteriota</taxon>
    </lineage>
</organism>
<keyword evidence="6 7" id="KW-0648">Protein biosynthesis</keyword>
<evidence type="ECO:0000256" key="8">
    <source>
        <dbReference type="NCBIfam" id="TIGR00038"/>
    </source>
</evidence>
<dbReference type="PROSITE" id="PS01275">
    <property type="entry name" value="EFP"/>
    <property type="match status" value="1"/>
</dbReference>
<dbReference type="FunFam" id="2.40.50.140:FF:000004">
    <property type="entry name" value="Elongation factor P"/>
    <property type="match status" value="1"/>
</dbReference>
<evidence type="ECO:0000256" key="7">
    <source>
        <dbReference type="HAMAP-Rule" id="MF_00141"/>
    </source>
</evidence>
<dbReference type="CDD" id="cd05794">
    <property type="entry name" value="S1_EF-P_repeat_2"/>
    <property type="match status" value="1"/>
</dbReference>
<evidence type="ECO:0000256" key="6">
    <source>
        <dbReference type="ARBA" id="ARBA00022917"/>
    </source>
</evidence>
<dbReference type="Gene3D" id="2.40.50.140">
    <property type="entry name" value="Nucleic acid-binding proteins"/>
    <property type="match status" value="2"/>
</dbReference>
<sequence>MVSTVDTSDIKKGLCIVFHDAPHVVVEKTFVSPGKGSAFYRTKLKNLKNGSVVEFTFKSGEKLQEADVEIQELQYLYPDGENLNFMNPRTYEQFTLPKDMAGGFFSLMKEGENYQVYLLDNQAIAIRPPLKVFLKVAHAEAGAKGNTVTGATKEVELETGHKVLVPIFIKEGDIVSVNVDSGDYVERVQE</sequence>
<name>A0A2H0WQA1_9BACT</name>
<dbReference type="GO" id="GO:0003746">
    <property type="term" value="F:translation elongation factor activity"/>
    <property type="evidence" value="ECO:0007669"/>
    <property type="project" value="UniProtKB-UniRule"/>
</dbReference>
<dbReference type="InterPro" id="IPR020599">
    <property type="entry name" value="Transl_elong_fac_P/YeiP"/>
</dbReference>